<proteinExistence type="predicted"/>
<gene>
    <name evidence="1" type="ORF">HPB50_005096</name>
</gene>
<protein>
    <submittedName>
        <fullName evidence="1">Uncharacterized protein</fullName>
    </submittedName>
</protein>
<evidence type="ECO:0000313" key="2">
    <source>
        <dbReference type="Proteomes" id="UP000821845"/>
    </source>
</evidence>
<reference evidence="1" key="1">
    <citation type="submission" date="2020-05" db="EMBL/GenBank/DDBJ databases">
        <title>Large-scale comparative analyses of tick genomes elucidate their genetic diversity and vector capacities.</title>
        <authorList>
            <person name="Jia N."/>
            <person name="Wang J."/>
            <person name="Shi W."/>
            <person name="Du L."/>
            <person name="Sun Y."/>
            <person name="Zhan W."/>
            <person name="Jiang J."/>
            <person name="Wang Q."/>
            <person name="Zhang B."/>
            <person name="Ji P."/>
            <person name="Sakyi L.B."/>
            <person name="Cui X."/>
            <person name="Yuan T."/>
            <person name="Jiang B."/>
            <person name="Yang W."/>
            <person name="Lam T.T.-Y."/>
            <person name="Chang Q."/>
            <person name="Ding S."/>
            <person name="Wang X."/>
            <person name="Zhu J."/>
            <person name="Ruan X."/>
            <person name="Zhao L."/>
            <person name="Wei J."/>
            <person name="Que T."/>
            <person name="Du C."/>
            <person name="Cheng J."/>
            <person name="Dai P."/>
            <person name="Han X."/>
            <person name="Huang E."/>
            <person name="Gao Y."/>
            <person name="Liu J."/>
            <person name="Shao H."/>
            <person name="Ye R."/>
            <person name="Li L."/>
            <person name="Wei W."/>
            <person name="Wang X."/>
            <person name="Wang C."/>
            <person name="Yang T."/>
            <person name="Huo Q."/>
            <person name="Li W."/>
            <person name="Guo W."/>
            <person name="Chen H."/>
            <person name="Zhou L."/>
            <person name="Ni X."/>
            <person name="Tian J."/>
            <person name="Zhou Y."/>
            <person name="Sheng Y."/>
            <person name="Liu T."/>
            <person name="Pan Y."/>
            <person name="Xia L."/>
            <person name="Li J."/>
            <person name="Zhao F."/>
            <person name="Cao W."/>
        </authorList>
    </citation>
    <scope>NUCLEOTIDE SEQUENCE</scope>
    <source>
        <strain evidence="1">Hyas-2018</strain>
    </source>
</reference>
<evidence type="ECO:0000313" key="1">
    <source>
        <dbReference type="EMBL" id="KAH6932380.1"/>
    </source>
</evidence>
<sequence length="59" mass="6671">MQDRLFDVVIGNIKGTLSLENTTVKKDLQSEEYVLHEKSVYNSCNCSGKATRWASNEGY</sequence>
<organism evidence="1 2">
    <name type="scientific">Hyalomma asiaticum</name>
    <name type="common">Tick</name>
    <dbReference type="NCBI Taxonomy" id="266040"/>
    <lineage>
        <taxon>Eukaryota</taxon>
        <taxon>Metazoa</taxon>
        <taxon>Ecdysozoa</taxon>
        <taxon>Arthropoda</taxon>
        <taxon>Chelicerata</taxon>
        <taxon>Arachnida</taxon>
        <taxon>Acari</taxon>
        <taxon>Parasitiformes</taxon>
        <taxon>Ixodida</taxon>
        <taxon>Ixodoidea</taxon>
        <taxon>Ixodidae</taxon>
        <taxon>Hyalomminae</taxon>
        <taxon>Hyalomma</taxon>
    </lineage>
</organism>
<accession>A0ACB7SCE9</accession>
<keyword evidence="2" id="KW-1185">Reference proteome</keyword>
<dbReference type="EMBL" id="CM023484">
    <property type="protein sequence ID" value="KAH6932380.1"/>
    <property type="molecule type" value="Genomic_DNA"/>
</dbReference>
<dbReference type="Proteomes" id="UP000821845">
    <property type="component" value="Chromosome 4"/>
</dbReference>
<comment type="caution">
    <text evidence="1">The sequence shown here is derived from an EMBL/GenBank/DDBJ whole genome shotgun (WGS) entry which is preliminary data.</text>
</comment>
<name>A0ACB7SCE9_HYAAI</name>